<feature type="transmembrane region" description="Helical" evidence="2">
    <location>
        <begin position="89"/>
        <end position="109"/>
    </location>
</feature>
<protein>
    <recommendedName>
        <fullName evidence="5">Anti-sigma factor</fullName>
    </recommendedName>
</protein>
<keyword evidence="4" id="KW-1185">Reference proteome</keyword>
<keyword evidence="2" id="KW-1133">Transmembrane helix</keyword>
<evidence type="ECO:0000256" key="1">
    <source>
        <dbReference type="SAM" id="MobiDB-lite"/>
    </source>
</evidence>
<keyword evidence="2" id="KW-0472">Membrane</keyword>
<keyword evidence="2" id="KW-0812">Transmembrane</keyword>
<feature type="compositionally biased region" description="Basic and acidic residues" evidence="1">
    <location>
        <begin position="132"/>
        <end position="142"/>
    </location>
</feature>
<evidence type="ECO:0000256" key="2">
    <source>
        <dbReference type="SAM" id="Phobius"/>
    </source>
</evidence>
<evidence type="ECO:0000313" key="4">
    <source>
        <dbReference type="Proteomes" id="UP000714420"/>
    </source>
</evidence>
<organism evidence="3 4">
    <name type="scientific">Xylanibacter muris</name>
    <dbReference type="NCBI Taxonomy" id="2736290"/>
    <lineage>
        <taxon>Bacteria</taxon>
        <taxon>Pseudomonadati</taxon>
        <taxon>Bacteroidota</taxon>
        <taxon>Bacteroidia</taxon>
        <taxon>Bacteroidales</taxon>
        <taxon>Prevotellaceae</taxon>
        <taxon>Xylanibacter</taxon>
    </lineage>
</organism>
<dbReference type="Proteomes" id="UP000714420">
    <property type="component" value="Unassembled WGS sequence"/>
</dbReference>
<gene>
    <name evidence="3" type="ORF">HPS56_00025</name>
</gene>
<accession>A0ABX2AL42</accession>
<reference evidence="3 4" key="1">
    <citation type="submission" date="2020-05" db="EMBL/GenBank/DDBJ databases">
        <title>Distinct polysaccharide utilization as determinants for interspecies competition between intestinal Prevotella spp.</title>
        <authorList>
            <person name="Galvez E.J.C."/>
            <person name="Iljazovic A."/>
            <person name="Strowig T."/>
        </authorList>
    </citation>
    <scope>NUCLEOTIDE SEQUENCE [LARGE SCALE GENOMIC DNA]</scope>
    <source>
        <strain evidence="3 4">PMUR</strain>
    </source>
</reference>
<feature type="region of interest" description="Disordered" evidence="1">
    <location>
        <begin position="123"/>
        <end position="148"/>
    </location>
</feature>
<sequence length="278" mass="31096">MKSTSEIELLTKLFLAGETSLDEERRLYELLKHELQKHTGVTEEQRVLMDIICPLPVDKADNNAEVLQGEDESGVYDSIMRKRRMRITFMRWAVAAVFVGLVFMAWMNFGNKGIHKDMMSEMAESSSLATHPSKESGTHVESTEANTAGTDIIAVRKPGIHADEMAGTEASTDKAAVRMVAAATASDGKEIAIEALADVAELSDKKATEMTAADSMEMLIDRMEHDLANIDDSVYLSHVEQIIKADKRFQKLMNRIIVNDLTRQARNEESHNMDNEYE</sequence>
<dbReference type="EMBL" id="JABKKF010000001">
    <property type="protein sequence ID" value="NPD90757.1"/>
    <property type="molecule type" value="Genomic_DNA"/>
</dbReference>
<comment type="caution">
    <text evidence="3">The sequence shown here is derived from an EMBL/GenBank/DDBJ whole genome shotgun (WGS) entry which is preliminary data.</text>
</comment>
<dbReference type="RefSeq" id="WP_172271915.1">
    <property type="nucleotide sequence ID" value="NZ_CASGMU010000015.1"/>
</dbReference>
<proteinExistence type="predicted"/>
<evidence type="ECO:0000313" key="3">
    <source>
        <dbReference type="EMBL" id="NPD90757.1"/>
    </source>
</evidence>
<name>A0ABX2AL42_9BACT</name>
<evidence type="ECO:0008006" key="5">
    <source>
        <dbReference type="Google" id="ProtNLM"/>
    </source>
</evidence>